<dbReference type="EMBL" id="JAUJYN010000001">
    <property type="protein sequence ID" value="KAK1280812.1"/>
    <property type="molecule type" value="Genomic_DNA"/>
</dbReference>
<gene>
    <name evidence="2" type="ORF">QJS04_geneDACA002763</name>
</gene>
<reference evidence="2" key="1">
    <citation type="journal article" date="2023" name="Nat. Commun.">
        <title>Diploid and tetraploid genomes of Acorus and the evolution of monocots.</title>
        <authorList>
            <person name="Ma L."/>
            <person name="Liu K.W."/>
            <person name="Li Z."/>
            <person name="Hsiao Y.Y."/>
            <person name="Qi Y."/>
            <person name="Fu T."/>
            <person name="Tang G.D."/>
            <person name="Zhang D."/>
            <person name="Sun W.H."/>
            <person name="Liu D.K."/>
            <person name="Li Y."/>
            <person name="Chen G.Z."/>
            <person name="Liu X.D."/>
            <person name="Liao X.Y."/>
            <person name="Jiang Y.T."/>
            <person name="Yu X."/>
            <person name="Hao Y."/>
            <person name="Huang J."/>
            <person name="Zhao X.W."/>
            <person name="Ke S."/>
            <person name="Chen Y.Y."/>
            <person name="Wu W.L."/>
            <person name="Hsu J.L."/>
            <person name="Lin Y.F."/>
            <person name="Huang M.D."/>
            <person name="Li C.Y."/>
            <person name="Huang L."/>
            <person name="Wang Z.W."/>
            <person name="Zhao X."/>
            <person name="Zhong W.Y."/>
            <person name="Peng D.H."/>
            <person name="Ahmad S."/>
            <person name="Lan S."/>
            <person name="Zhang J.S."/>
            <person name="Tsai W.C."/>
            <person name="Van de Peer Y."/>
            <person name="Liu Z.J."/>
        </authorList>
    </citation>
    <scope>NUCLEOTIDE SEQUENCE</scope>
    <source>
        <strain evidence="2">SCP</strain>
    </source>
</reference>
<comment type="caution">
    <text evidence="2">The sequence shown here is derived from an EMBL/GenBank/DDBJ whole genome shotgun (WGS) entry which is preliminary data.</text>
</comment>
<name>A0AAV9BWK4_ACOGR</name>
<organism evidence="2 3">
    <name type="scientific">Acorus gramineus</name>
    <name type="common">Dwarf sweet flag</name>
    <dbReference type="NCBI Taxonomy" id="55184"/>
    <lineage>
        <taxon>Eukaryota</taxon>
        <taxon>Viridiplantae</taxon>
        <taxon>Streptophyta</taxon>
        <taxon>Embryophyta</taxon>
        <taxon>Tracheophyta</taxon>
        <taxon>Spermatophyta</taxon>
        <taxon>Magnoliopsida</taxon>
        <taxon>Liliopsida</taxon>
        <taxon>Acoraceae</taxon>
        <taxon>Acorus</taxon>
    </lineage>
</organism>
<accession>A0AAV9BWK4</accession>
<reference evidence="2" key="2">
    <citation type="submission" date="2023-06" db="EMBL/GenBank/DDBJ databases">
        <authorList>
            <person name="Ma L."/>
            <person name="Liu K.-W."/>
            <person name="Li Z."/>
            <person name="Hsiao Y.-Y."/>
            <person name="Qi Y."/>
            <person name="Fu T."/>
            <person name="Tang G."/>
            <person name="Zhang D."/>
            <person name="Sun W.-H."/>
            <person name="Liu D.-K."/>
            <person name="Li Y."/>
            <person name="Chen G.-Z."/>
            <person name="Liu X.-D."/>
            <person name="Liao X.-Y."/>
            <person name="Jiang Y.-T."/>
            <person name="Yu X."/>
            <person name="Hao Y."/>
            <person name="Huang J."/>
            <person name="Zhao X.-W."/>
            <person name="Ke S."/>
            <person name="Chen Y.-Y."/>
            <person name="Wu W.-L."/>
            <person name="Hsu J.-L."/>
            <person name="Lin Y.-F."/>
            <person name="Huang M.-D."/>
            <person name="Li C.-Y."/>
            <person name="Huang L."/>
            <person name="Wang Z.-W."/>
            <person name="Zhao X."/>
            <person name="Zhong W.-Y."/>
            <person name="Peng D.-H."/>
            <person name="Ahmad S."/>
            <person name="Lan S."/>
            <person name="Zhang J.-S."/>
            <person name="Tsai W.-C."/>
            <person name="Van De Peer Y."/>
            <person name="Liu Z.-J."/>
        </authorList>
    </citation>
    <scope>NUCLEOTIDE SEQUENCE</scope>
    <source>
        <strain evidence="2">SCP</strain>
        <tissue evidence="2">Leaves</tissue>
    </source>
</reference>
<evidence type="ECO:0000259" key="1">
    <source>
        <dbReference type="Pfam" id="PF12530"/>
    </source>
</evidence>
<dbReference type="InterPro" id="IPR045163">
    <property type="entry name" value="Focadhesin/RST1"/>
</dbReference>
<dbReference type="SUPFAM" id="SSF48371">
    <property type="entry name" value="ARM repeat"/>
    <property type="match status" value="1"/>
</dbReference>
<dbReference type="Proteomes" id="UP001179952">
    <property type="component" value="Unassembled WGS sequence"/>
</dbReference>
<dbReference type="GO" id="GO:0060147">
    <property type="term" value="P:regulation of post-transcriptional gene silencing"/>
    <property type="evidence" value="ECO:0007669"/>
    <property type="project" value="InterPro"/>
</dbReference>
<dbReference type="InterPro" id="IPR016024">
    <property type="entry name" value="ARM-type_fold"/>
</dbReference>
<evidence type="ECO:0000313" key="3">
    <source>
        <dbReference type="Proteomes" id="UP001179952"/>
    </source>
</evidence>
<dbReference type="InterPro" id="IPR022542">
    <property type="entry name" value="FOCAD/RST1_DUF3730"/>
</dbReference>
<proteinExistence type="predicted"/>
<feature type="domain" description="DUF3730" evidence="1">
    <location>
        <begin position="2"/>
        <end position="126"/>
    </location>
</feature>
<dbReference type="PANTHER" id="PTHR16212">
    <property type="entry name" value="FOCADHESIN FAMILY MEMBER"/>
    <property type="match status" value="1"/>
</dbReference>
<evidence type="ECO:0000313" key="2">
    <source>
        <dbReference type="EMBL" id="KAK1280812.1"/>
    </source>
</evidence>
<sequence length="1586" mass="176729">MLFIVRSRSLGLSRAAEFLRPFLVFSVLRIPFSDKSASFVRDLMSSVVSLACSLTPSEAVFVIELLMGCLRYFPRKNEEDLTLLVSCGGLLVDALVVITRQTVTMVESSDKVQLCGLALLEILLSIYYSITGTTCGPIEELLFIFPALVLLSSPSQSLKAAAAELLSLLETVLMDLLVARNSLPISQAGFPPISRPESIICRLLYNLWFQDQSSSSSTYFLSFSIDAMSDLKGNYYESKSWISLVREYSLMVAERLKSHMASQFRQISSGPSGMPLLLSAIASALVTHYTFGVTAVDLLAVLGHVDLKVAMPLLIAVLYFNKIFCNVEHESPKITLKLLELLPALASHSVMVPLIVQSISPMISKDTKPILYSAATRLLCKTWSVTDRAFGNLQGLLHPKALSESISRRGVCSVSIAASVRDICRQNPDRGVDLILSVSACIESQCPTVKALGFESLRHLCEADVVGGCGAFDAEAYPEASKSVIQILWDVGTSRKSYCESKWVKARVSAFVSLTHYEVKHIQESISDLKERNLECLTSEDNDEILKAMEGVSKSDFEGLPGAILLSHDLTPKHFQSQGAYKDLRNVHATYENALLQIGESLPLSRNILFALLAVQSWKPFMRRWMKAIIALFEAKGSPSMKDKYSKAAADILKVMCRSAENCVPRAAENISLAFSALCMVLPPSATSVMPIASKFLRNWLFEFQHEHRQWTAAISLGLISGFLHATDGAEKFEIISGLLKVVCIAKSSLVIGACGVGLGFSCQSLFERVIYSDGSAQEEEVTSPKEATLLGHVVSTLSSMICKLNPSSFDSLRFLQEYFPLSADYRMENEALDLSLDSDDHLENDVWGVAGLILGLGYSVNAIYRSGVCDVVLKIKDVLISWIPHVNSLIQDPRTQKETCEIPLAVGSCLALPSVVAFCQKVDLMDNNIDILLNGFQSLIYQILAVNKSGYLHQNLLMASCVGAGSFLSCILDEGVHSMKVDDINSLLKVIRKTYANPYPPMVQFGGMLGVVNAFGAGAATLTHSNMQSHSLQNYYEQKESSYIRGPILSSPYFEQFSTSLIQEMFQVAKDSKDQQLKRNAAWAISFLRQRWYSKEFQTVNDIRSSPTDPKSFPEDSLVWKLCLWLANLNSSEMGMITHVNTISTVLRCLSQSPRLPIMDWGAIIRRFMKYEDQVSSKLHENPSLKKGKLQEECIHLSFTRANQINPLLLFLDDITDLSRFRKLELNLQVYLLCHLADLIKVFSSARLEKLFDDFAEYFSSSPLSYLVRKPDQRNMLRVSCWKGLHQCLNGSPHDVEYITNLERCMEMLYHSLPQFPQKFSSIDEVMSSEEEWFLAVQCLSKAPYAWLIDFLQVHEMSFLNGETDFVEVAKRISATSRLVKMGCIPTDDLGKLKPYILNIGAEGIWKILVEIVSALTCAEEKTKKQWLLDAVEICCITKYPSTTLRFIGLLSGSCCEYMPLLILDPVTVMSDLPVTLTSLLSGGSWSAIAESLVANLLASMERIYAWARQLENGNSVSSPDIDRSENHLCLYQYPLMLVAHERKGSLHQTQCFLDVSHFAWKISMEKQIARELRNWNRPKLEQGV</sequence>
<keyword evidence="3" id="KW-1185">Reference proteome</keyword>
<feature type="domain" description="DUF3730" evidence="1">
    <location>
        <begin position="325"/>
        <end position="473"/>
    </location>
</feature>
<dbReference type="Pfam" id="PF12530">
    <property type="entry name" value="DUF3730"/>
    <property type="match status" value="2"/>
</dbReference>
<dbReference type="PANTHER" id="PTHR16212:SF4">
    <property type="entry name" value="FOCADHESIN"/>
    <property type="match status" value="1"/>
</dbReference>
<protein>
    <recommendedName>
        <fullName evidence="1">DUF3730 domain-containing protein</fullName>
    </recommendedName>
</protein>